<organism evidence="1 2">
    <name type="scientific">Mycena maculata</name>
    <dbReference type="NCBI Taxonomy" id="230809"/>
    <lineage>
        <taxon>Eukaryota</taxon>
        <taxon>Fungi</taxon>
        <taxon>Dikarya</taxon>
        <taxon>Basidiomycota</taxon>
        <taxon>Agaricomycotina</taxon>
        <taxon>Agaricomycetes</taxon>
        <taxon>Agaricomycetidae</taxon>
        <taxon>Agaricales</taxon>
        <taxon>Marasmiineae</taxon>
        <taxon>Mycenaceae</taxon>
        <taxon>Mycena</taxon>
    </lineage>
</organism>
<reference evidence="1" key="1">
    <citation type="submission" date="2023-03" db="EMBL/GenBank/DDBJ databases">
        <title>Massive genome expansion in bonnet fungi (Mycena s.s.) driven by repeated elements and novel gene families across ecological guilds.</title>
        <authorList>
            <consortium name="Lawrence Berkeley National Laboratory"/>
            <person name="Harder C.B."/>
            <person name="Miyauchi S."/>
            <person name="Viragh M."/>
            <person name="Kuo A."/>
            <person name="Thoen E."/>
            <person name="Andreopoulos B."/>
            <person name="Lu D."/>
            <person name="Skrede I."/>
            <person name="Drula E."/>
            <person name="Henrissat B."/>
            <person name="Morin E."/>
            <person name="Kohler A."/>
            <person name="Barry K."/>
            <person name="LaButti K."/>
            <person name="Morin E."/>
            <person name="Salamov A."/>
            <person name="Lipzen A."/>
            <person name="Mereny Z."/>
            <person name="Hegedus B."/>
            <person name="Baldrian P."/>
            <person name="Stursova M."/>
            <person name="Weitz H."/>
            <person name="Taylor A."/>
            <person name="Grigoriev I.V."/>
            <person name="Nagy L.G."/>
            <person name="Martin F."/>
            <person name="Kauserud H."/>
        </authorList>
    </citation>
    <scope>NUCLEOTIDE SEQUENCE</scope>
    <source>
        <strain evidence="1">CBHHK188m</strain>
    </source>
</reference>
<proteinExistence type="predicted"/>
<evidence type="ECO:0000313" key="1">
    <source>
        <dbReference type="EMBL" id="KAJ7760251.1"/>
    </source>
</evidence>
<name>A0AAD7J9M9_9AGAR</name>
<evidence type="ECO:0000313" key="2">
    <source>
        <dbReference type="Proteomes" id="UP001215280"/>
    </source>
</evidence>
<protein>
    <submittedName>
        <fullName evidence="1">Uncharacterized protein</fullName>
    </submittedName>
</protein>
<sequence length="198" mass="21300">FRDIHLKSLNDYKGAQTALQKAVATNDLFVHSTSNGATVPALISNHLKLPTYQLVKSATGVDNDPRVVEARDLAANDLTTVAQSATTYLGTVYAVQVKVCKAMINPTNAAERFAEALQSYSGTIISGVGSTDLNRWTPCITMLKAAFLQELEDLNLEFCARQAKAAKAKETKATLVATARQDAEMIDAIKPVGELISE</sequence>
<keyword evidence="2" id="KW-1185">Reference proteome</keyword>
<dbReference type="Proteomes" id="UP001215280">
    <property type="component" value="Unassembled WGS sequence"/>
</dbReference>
<comment type="caution">
    <text evidence="1">The sequence shown here is derived from an EMBL/GenBank/DDBJ whole genome shotgun (WGS) entry which is preliminary data.</text>
</comment>
<feature type="non-terminal residue" evidence="1">
    <location>
        <position position="198"/>
    </location>
</feature>
<accession>A0AAD7J9M9</accession>
<gene>
    <name evidence="1" type="ORF">DFH07DRAFT_714545</name>
</gene>
<dbReference type="AlphaFoldDB" id="A0AAD7J9M9"/>
<feature type="non-terminal residue" evidence="1">
    <location>
        <position position="1"/>
    </location>
</feature>
<dbReference type="EMBL" id="JARJLG010000049">
    <property type="protein sequence ID" value="KAJ7760251.1"/>
    <property type="molecule type" value="Genomic_DNA"/>
</dbReference>